<evidence type="ECO:0000313" key="1">
    <source>
        <dbReference type="EMBL" id="AJQ45556.1"/>
    </source>
</evidence>
<proteinExistence type="predicted"/>
<protein>
    <submittedName>
        <fullName evidence="1">Uncharacterized protein</fullName>
    </submittedName>
</protein>
<dbReference type="HOGENOM" id="CLU_915116_0_0_14"/>
<reference evidence="1 2" key="1">
    <citation type="journal article" date="2015" name="Genome Announc.">
        <title>Genome Sequence of Ureaplasma diversum Strain ATCC 49782.</title>
        <authorList>
            <person name="Marques L.M."/>
            <person name="Guimaraes A.M."/>
            <person name="Martins H.B."/>
            <person name="Rezende I.S."/>
            <person name="Barbosa M.S."/>
            <person name="Campos G.B."/>
            <person name="do Nascimento N.C."/>
            <person name="Dos Santos A.P."/>
            <person name="Amorim A.T."/>
            <person name="Santos V.M."/>
            <person name="Messick J.B."/>
            <person name="Timenetsky J."/>
        </authorList>
    </citation>
    <scope>NUCLEOTIDE SEQUENCE [LARGE SCALE GENOMIC DNA]</scope>
    <source>
        <strain evidence="1 2">ATCC 49782</strain>
    </source>
</reference>
<dbReference type="AlphaFoldDB" id="A0A0C5RCB6"/>
<organism evidence="1 2">
    <name type="scientific">Ureaplasma diversum</name>
    <dbReference type="NCBI Taxonomy" id="42094"/>
    <lineage>
        <taxon>Bacteria</taxon>
        <taxon>Bacillati</taxon>
        <taxon>Mycoplasmatota</taxon>
        <taxon>Mycoplasmoidales</taxon>
        <taxon>Mycoplasmoidaceae</taxon>
        <taxon>Ureaplasma</taxon>
    </lineage>
</organism>
<evidence type="ECO:0000313" key="2">
    <source>
        <dbReference type="Proteomes" id="UP000032261"/>
    </source>
</evidence>
<gene>
    <name evidence="1" type="ORF">JM47_03255</name>
</gene>
<dbReference type="Proteomes" id="UP000032261">
    <property type="component" value="Chromosome"/>
</dbReference>
<dbReference type="InterPro" id="IPR029465">
    <property type="entry name" value="ATPgrasp_TupA"/>
</dbReference>
<dbReference type="Pfam" id="PF14305">
    <property type="entry name" value="ATPgrasp_TupA"/>
    <property type="match status" value="1"/>
</dbReference>
<dbReference type="EMBL" id="CP009770">
    <property type="protein sequence ID" value="AJQ45556.1"/>
    <property type="molecule type" value="Genomic_DNA"/>
</dbReference>
<dbReference type="KEGG" id="ude:JM47_03255"/>
<dbReference type="STRING" id="42094.JM47_03255"/>
<sequence length="316" mass="37781">MMNDQLLTKLNNITKQYYNTDLKKFKEEFIKIWECELDYVYDPNNINTFNAYLVDMFLNFDQSILLDYVDKVSFKDFLASLNLNKYIIKTYAIVDSLDQWNKELLIQIPKPCIIKLTNGTENENIIVLNDNDIQKIDQTIDLFKPYLIPKSTNQITNFFDSWCYALIKPRIIIEQKLGDHDQLVDDYKVFLFDSAAYCMIMNKSKLLNTDINSYNWDWDQLSSNIYDMNTNQSIFDQSLIDFDFSEMLVLSKQIKAYFDQKYPNLFKHLRVDFYYVNNQLYIGEITFNTANGFFTFWDHSDWRMHDLKWGSLIKTK</sequence>
<dbReference type="PATRIC" id="fig|42094.4.peg.647"/>
<name>A0A0C5RCB6_9BACT</name>
<accession>A0A0C5RCB6</accession>
<dbReference type="SUPFAM" id="SSF56059">
    <property type="entry name" value="Glutathione synthetase ATP-binding domain-like"/>
    <property type="match status" value="1"/>
</dbReference>